<evidence type="ECO:0000313" key="5">
    <source>
        <dbReference type="Proteomes" id="UP001142648"/>
    </source>
</evidence>
<evidence type="ECO:0000259" key="3">
    <source>
        <dbReference type="PROSITE" id="PS50893"/>
    </source>
</evidence>
<proteinExistence type="predicted"/>
<dbReference type="InterPro" id="IPR017871">
    <property type="entry name" value="ABC_transporter-like_CS"/>
</dbReference>
<dbReference type="InterPro" id="IPR003593">
    <property type="entry name" value="AAA+_ATPase"/>
</dbReference>
<organism evidence="4 5">
    <name type="scientific">Tsuneonella litorea</name>
    <dbReference type="NCBI Taxonomy" id="2976475"/>
    <lineage>
        <taxon>Bacteria</taxon>
        <taxon>Pseudomonadati</taxon>
        <taxon>Pseudomonadota</taxon>
        <taxon>Alphaproteobacteria</taxon>
        <taxon>Sphingomonadales</taxon>
        <taxon>Erythrobacteraceae</taxon>
        <taxon>Tsuneonella</taxon>
    </lineage>
</organism>
<dbReference type="Gene3D" id="3.40.50.300">
    <property type="entry name" value="P-loop containing nucleotide triphosphate hydrolases"/>
    <property type="match status" value="1"/>
</dbReference>
<dbReference type="SUPFAM" id="SSF52540">
    <property type="entry name" value="P-loop containing nucleoside triphosphate hydrolases"/>
    <property type="match status" value="1"/>
</dbReference>
<dbReference type="PROSITE" id="PS00211">
    <property type="entry name" value="ABC_TRANSPORTER_1"/>
    <property type="match status" value="1"/>
</dbReference>
<accession>A0A9X3AL15</accession>
<dbReference type="PROSITE" id="PS50893">
    <property type="entry name" value="ABC_TRANSPORTER_2"/>
    <property type="match status" value="1"/>
</dbReference>
<comment type="caution">
    <text evidence="4">The sequence shown here is derived from an EMBL/GenBank/DDBJ whole genome shotgun (WGS) entry which is preliminary data.</text>
</comment>
<dbReference type="InterPro" id="IPR003439">
    <property type="entry name" value="ABC_transporter-like_ATP-bd"/>
</dbReference>
<dbReference type="PANTHER" id="PTHR42794">
    <property type="entry name" value="HEMIN IMPORT ATP-BINDING PROTEIN HMUV"/>
    <property type="match status" value="1"/>
</dbReference>
<evidence type="ECO:0000256" key="1">
    <source>
        <dbReference type="ARBA" id="ARBA00022741"/>
    </source>
</evidence>
<keyword evidence="5" id="KW-1185">Reference proteome</keyword>
<feature type="domain" description="ABC transporter" evidence="3">
    <location>
        <begin position="3"/>
        <end position="227"/>
    </location>
</feature>
<evidence type="ECO:0000313" key="4">
    <source>
        <dbReference type="EMBL" id="MCT2559099.1"/>
    </source>
</evidence>
<dbReference type="EMBL" id="JAOAMV010000004">
    <property type="protein sequence ID" value="MCT2559099.1"/>
    <property type="molecule type" value="Genomic_DNA"/>
</dbReference>
<evidence type="ECO:0000256" key="2">
    <source>
        <dbReference type="ARBA" id="ARBA00022840"/>
    </source>
</evidence>
<dbReference type="InterPro" id="IPR027417">
    <property type="entry name" value="P-loop_NTPase"/>
</dbReference>
<dbReference type="AlphaFoldDB" id="A0A9X3AL15"/>
<sequence length="258" mass="26820">MTLAARDLTLRGRLANVSATLEPGRITAICGPNGAGKSSLLQCLAGLLAPDCGSVTLDGCDLVGLHPQRRAQAIGYLPQDGAVAWDLAVRRLVALGRLPHRDRGEAHVAAALAALDLDALADRPVSRLSGGERARALLARVLAGSPRWILADEPLAALDLAHQLRLLAYLRGAAESGRGVVLVLHDLALAMNHADRVIVLESGRKMTDGIPDDALSDAIVTRVWGIGARWLGEPGARALVADQALPVAAGPDASRGSS</sequence>
<gene>
    <name evidence="4" type="ORF">N0B51_08905</name>
</gene>
<dbReference type="PANTHER" id="PTHR42794:SF2">
    <property type="entry name" value="ABC TRANSPORTER ATP-BINDING PROTEIN"/>
    <property type="match status" value="1"/>
</dbReference>
<dbReference type="GO" id="GO:0005524">
    <property type="term" value="F:ATP binding"/>
    <property type="evidence" value="ECO:0007669"/>
    <property type="project" value="UniProtKB-KW"/>
</dbReference>
<dbReference type="GO" id="GO:0016887">
    <property type="term" value="F:ATP hydrolysis activity"/>
    <property type="evidence" value="ECO:0007669"/>
    <property type="project" value="InterPro"/>
</dbReference>
<keyword evidence="2 4" id="KW-0067">ATP-binding</keyword>
<keyword evidence="1" id="KW-0547">Nucleotide-binding</keyword>
<dbReference type="Proteomes" id="UP001142648">
    <property type="component" value="Unassembled WGS sequence"/>
</dbReference>
<dbReference type="CDD" id="cd03214">
    <property type="entry name" value="ABC_Iron-Siderophores_B12_Hemin"/>
    <property type="match status" value="1"/>
</dbReference>
<name>A0A9X3AL15_9SPHN</name>
<dbReference type="RefSeq" id="WP_259961971.1">
    <property type="nucleotide sequence ID" value="NZ_JAOAMV010000004.1"/>
</dbReference>
<dbReference type="Pfam" id="PF00005">
    <property type="entry name" value="ABC_tran"/>
    <property type="match status" value="1"/>
</dbReference>
<dbReference type="SMART" id="SM00382">
    <property type="entry name" value="AAA"/>
    <property type="match status" value="1"/>
</dbReference>
<protein>
    <submittedName>
        <fullName evidence="4">ABC transporter ATP-binding protein</fullName>
    </submittedName>
</protein>
<reference evidence="4" key="1">
    <citation type="submission" date="2022-09" db="EMBL/GenBank/DDBJ databases">
        <title>The genome sequence of Tsuneonella sp. YG55.</title>
        <authorList>
            <person name="Liu Y."/>
        </authorList>
    </citation>
    <scope>NUCLEOTIDE SEQUENCE</scope>
    <source>
        <strain evidence="4">YG55</strain>
    </source>
</reference>